<dbReference type="RefSeq" id="WP_061836502.1">
    <property type="nucleotide sequence ID" value="NZ_LUKE01000006.1"/>
</dbReference>
<dbReference type="Gene3D" id="2.60.40.10">
    <property type="entry name" value="Immunoglobulins"/>
    <property type="match status" value="4"/>
</dbReference>
<comment type="caution">
    <text evidence="2">The sequence shown here is derived from an EMBL/GenBank/DDBJ whole genome shotgun (WGS) entry which is preliminary data.</text>
</comment>
<reference evidence="2 3" key="1">
    <citation type="submission" date="2016-03" db="EMBL/GenBank/DDBJ databases">
        <authorList>
            <person name="Ploux O."/>
        </authorList>
    </citation>
    <scope>NUCLEOTIDE SEQUENCE [LARGE SCALE GENOMIC DNA]</scope>
    <source>
        <strain evidence="2 3">R0</strain>
    </source>
</reference>
<evidence type="ECO:0000313" key="2">
    <source>
        <dbReference type="EMBL" id="KYG61420.1"/>
    </source>
</evidence>
<dbReference type="SMART" id="SM00060">
    <property type="entry name" value="FN3"/>
    <property type="match status" value="5"/>
</dbReference>
<keyword evidence="3" id="KW-1185">Reference proteome</keyword>
<dbReference type="OrthoDB" id="9809277at2"/>
<feature type="domain" description="Fibronectin type-III" evidence="1">
    <location>
        <begin position="697"/>
        <end position="788"/>
    </location>
</feature>
<evidence type="ECO:0000313" key="3">
    <source>
        <dbReference type="Proteomes" id="UP000075320"/>
    </source>
</evidence>
<dbReference type="Proteomes" id="UP000075320">
    <property type="component" value="Unassembled WGS sequence"/>
</dbReference>
<sequence>MIRNPVANLVISAFIVISLTGCLQSESLVSGPVATATFQGCISASGVSNSSVRVEFTFPSEADKVIVYRDGIQIGVSSISTITSILDTGLMEGVTYQYSCDAYKGASKIAGSAYVTGSPINTNAPIFNGIINAARSSNSSVKVDWNPESSSSSKASYYLIYANVGSTLDWAAIPRGKVPATGTFSMIVDGLGDELPYVFGVRACTKDDICDSNTTLKSLTLPDRGAPQTVGVSLMAGRNRTLYITAPWVSSQGGIAERRIYSCTGAGCTLPNSPTKTVAVTDITNPVQEMTIENSLDFTTYKVRVDDLDPSGNVNNSTNVMTFTTGDMTEPVFLGIGSIISISPVDKAARIGFTSAPRQGSSDAGAADGIKEYVLYIQSAPFGTVPTNACNKVVPDVVISAASYPGGNAQTYDVTNLSERTNYSFCMRARDAAGNTSSINAEATLTTGDLTAPNFGGIQSLTFRNTEKDLLLTWNPPLSADQNNYVVRIWKNNPNPSAAGTQLASFTAPKTSTSGRSITQSDYTLNDNDVVYATVDACDNASTLGLGLPDNCTTFYNSYTSAKKTTIPDIRPPQGFTSGIKAASAGATESLTEGVATVRWNRPSAPYPTDYAGFRVYSVDPASPVGAKILLKSCACAANPCSTASPDSANSDLKCDVTGLSPYRLYRLHVVAYDAVGNESTDLNPLSSYTDLRIRDTTPPGNGVFASNLEVSGLDFSWSSTTDNQYSVGNAITYKLYRKISSTFANAAAPDADGVQIYSGTVRTFTDTLSVGGVYFYGLCAFDAAGNKTCDAGNIKQVVATDVTAPLIYSFSTTKSADTLGLQKRWVLTWSADDPGGTIATNLKVSIYSKFSETENSVMATVSDTLVFTGFANTTSSGNLTGPLGKDGWINYLIVVEDSERNRTTRNLTVYSANKMAFTSVKTSTAYYGGGTLVVFEGRGFSKGSENIYGQDTVVKFSGTTCNNTKVLSDEYISCVTPAGTAGPVDITFTNPEGTILTASGAFVYNATRTDSCDIFDAAGGSSTYFANAPQNGGTANGTSESSAYLICNIAQLQLALNNSALIYYKLGRNLDLSGISGGIVNTSSFGGSLNGNGFALLDLNRTGSGQYVGAIALTTSTIQSVKFLGFNITSTNTSSTAGQAGCGIFGNSSGSSSFKNSGGVRSPVFKGITIVANIDCSSPDGARVGAIASEFGWSANSSSLAVADDDAGLRSKIVIYVKVKPSSNGGSLNTVPGVGGVVGLLVGPQNLTIRNTDIKTYLTILASTGNRWLMAGGALGFVDSSTQNFTMTRSTASLSVLSQAEASSNVFKGGVAGCIPSQVSMDQVKAKIFVNQNPGGSVGGLFGSNGCYYLMGSASITDSYALGSYTGTTTRNLAFGGTLTPASGTDSVTLQRLYSAVKFTPQSTMATSSQSPNFRVDITNNPTVSSSSVLYRVESFPYGVDAASANSIGELDADMKNQAPGNVYESSNFDFSSGGKWKWCNVGEYPRLKFEDCGINQ</sequence>
<dbReference type="Gene3D" id="2.160.20.110">
    <property type="match status" value="1"/>
</dbReference>
<dbReference type="PROSITE" id="PS51257">
    <property type="entry name" value="PROKAR_LIPOPROTEIN"/>
    <property type="match status" value="1"/>
</dbReference>
<protein>
    <recommendedName>
        <fullName evidence="1">Fibronectin type-III domain-containing protein</fullName>
    </recommendedName>
</protein>
<evidence type="ECO:0000259" key="1">
    <source>
        <dbReference type="SMART" id="SM00060"/>
    </source>
</evidence>
<dbReference type="InterPro" id="IPR014756">
    <property type="entry name" value="Ig_E-set"/>
</dbReference>
<dbReference type="InterPro" id="IPR036116">
    <property type="entry name" value="FN3_sf"/>
</dbReference>
<accession>A0A150WEN4</accession>
<dbReference type="CDD" id="cd00102">
    <property type="entry name" value="IPT"/>
    <property type="match status" value="1"/>
</dbReference>
<organism evidence="2 3">
    <name type="scientific">Bdellovibrio bacteriovorus</name>
    <dbReference type="NCBI Taxonomy" id="959"/>
    <lineage>
        <taxon>Bacteria</taxon>
        <taxon>Pseudomonadati</taxon>
        <taxon>Bdellovibrionota</taxon>
        <taxon>Bdellovibrionia</taxon>
        <taxon>Bdellovibrionales</taxon>
        <taxon>Pseudobdellovibrionaceae</taxon>
        <taxon>Bdellovibrio</taxon>
    </lineage>
</organism>
<name>A0A150WEN4_BDEBC</name>
<dbReference type="SUPFAM" id="SSF81296">
    <property type="entry name" value="E set domains"/>
    <property type="match status" value="1"/>
</dbReference>
<dbReference type="SUPFAM" id="SSF49265">
    <property type="entry name" value="Fibronectin type III"/>
    <property type="match status" value="3"/>
</dbReference>
<dbReference type="EMBL" id="LUKE01000006">
    <property type="protein sequence ID" value="KYG61420.1"/>
    <property type="molecule type" value="Genomic_DNA"/>
</dbReference>
<feature type="domain" description="Fibronectin type-III" evidence="1">
    <location>
        <begin position="455"/>
        <end position="679"/>
    </location>
</feature>
<proteinExistence type="predicted"/>
<gene>
    <name evidence="2" type="ORF">AZI86_17045</name>
</gene>
<dbReference type="Pfam" id="PF01833">
    <property type="entry name" value="TIG"/>
    <property type="match status" value="1"/>
</dbReference>
<feature type="domain" description="Fibronectin type-III" evidence="1">
    <location>
        <begin position="122"/>
        <end position="210"/>
    </location>
</feature>
<dbReference type="InterPro" id="IPR003961">
    <property type="entry name" value="FN3_dom"/>
</dbReference>
<dbReference type="InterPro" id="IPR013783">
    <property type="entry name" value="Ig-like_fold"/>
</dbReference>
<feature type="domain" description="Fibronectin type-III" evidence="1">
    <location>
        <begin position="36"/>
        <end position="107"/>
    </location>
</feature>
<feature type="domain" description="Fibronectin type-III" evidence="1">
    <location>
        <begin position="334"/>
        <end position="436"/>
    </location>
</feature>
<dbReference type="InterPro" id="IPR002909">
    <property type="entry name" value="IPT_dom"/>
</dbReference>